<comment type="caution">
    <text evidence="2">The sequence shown here is derived from an EMBL/GenBank/DDBJ whole genome shotgun (WGS) entry which is preliminary data.</text>
</comment>
<feature type="compositionally biased region" description="Basic and acidic residues" evidence="1">
    <location>
        <begin position="133"/>
        <end position="156"/>
    </location>
</feature>
<evidence type="ECO:0000256" key="1">
    <source>
        <dbReference type="SAM" id="MobiDB-lite"/>
    </source>
</evidence>
<proteinExistence type="predicted"/>
<feature type="compositionally biased region" description="Basic and acidic residues" evidence="1">
    <location>
        <begin position="22"/>
        <end position="36"/>
    </location>
</feature>
<evidence type="ECO:0000313" key="3">
    <source>
        <dbReference type="Proteomes" id="UP000094501"/>
    </source>
</evidence>
<name>A0A1E3W4W6_9HYPH</name>
<accession>A0A1E3W4W6</accession>
<evidence type="ECO:0000313" key="2">
    <source>
        <dbReference type="EMBL" id="ODS00853.1"/>
    </source>
</evidence>
<dbReference type="AlphaFoldDB" id="A0A1E3W4W6"/>
<reference evidence="2 3" key="1">
    <citation type="journal article" date="2016" name="Environ. Microbiol.">
        <title>New Methyloceanibacter diversity from North Sea sediments includes methanotroph containing solely the soluble methane monooxygenase.</title>
        <authorList>
            <person name="Vekeman B."/>
            <person name="Kerckhof F.M."/>
            <person name="Cremers G."/>
            <person name="de Vos P."/>
            <person name="Vandamme P."/>
            <person name="Boon N."/>
            <person name="Op den Camp H.J."/>
            <person name="Heylen K."/>
        </authorList>
    </citation>
    <scope>NUCLEOTIDE SEQUENCE [LARGE SCALE GENOMIC DNA]</scope>
    <source>
        <strain evidence="2 3">R-67174</strain>
    </source>
</reference>
<dbReference type="STRING" id="1774968.AUC68_12950"/>
<dbReference type="EMBL" id="LPWG01000003">
    <property type="protein sequence ID" value="ODS00853.1"/>
    <property type="molecule type" value="Genomic_DNA"/>
</dbReference>
<keyword evidence="3" id="KW-1185">Reference proteome</keyword>
<organism evidence="2 3">
    <name type="scientific">Methyloceanibacter methanicus</name>
    <dbReference type="NCBI Taxonomy" id="1774968"/>
    <lineage>
        <taxon>Bacteria</taxon>
        <taxon>Pseudomonadati</taxon>
        <taxon>Pseudomonadota</taxon>
        <taxon>Alphaproteobacteria</taxon>
        <taxon>Hyphomicrobiales</taxon>
        <taxon>Hyphomicrobiaceae</taxon>
        <taxon>Methyloceanibacter</taxon>
    </lineage>
</organism>
<feature type="region of interest" description="Disordered" evidence="1">
    <location>
        <begin position="125"/>
        <end position="168"/>
    </location>
</feature>
<feature type="compositionally biased region" description="Basic and acidic residues" evidence="1">
    <location>
        <begin position="84"/>
        <end position="96"/>
    </location>
</feature>
<protein>
    <submittedName>
        <fullName evidence="2">Uncharacterized protein</fullName>
    </submittedName>
</protein>
<sequence length="205" mass="22751">MVELHGERVLEKIEIPGLRCAEARGDDGAVHERPGVEPEAAIDAGNQRPGQELYIDEQQDEPGNDRRGLGSGGPAMHPSQIQDQPKRVAEDRDGDPEMGRQAILADIHPVHEAAHDHVPAQCALQSAEDEKPEETRQHGSWDIAGEPKPHEWHEKDDADETAQKAMGPFPPIDPLEAFQVHALVHLRIFRNLFVGVECLLPMRVR</sequence>
<dbReference type="Proteomes" id="UP000094501">
    <property type="component" value="Unassembled WGS sequence"/>
</dbReference>
<feature type="region of interest" description="Disordered" evidence="1">
    <location>
        <begin position="22"/>
        <end position="96"/>
    </location>
</feature>
<gene>
    <name evidence="2" type="ORF">AUC68_12950</name>
</gene>